<dbReference type="AlphaFoldDB" id="A0A1W2EZ61"/>
<organism evidence="1 2">
    <name type="scientific">Kibdelosporangium aridum</name>
    <dbReference type="NCBI Taxonomy" id="2030"/>
    <lineage>
        <taxon>Bacteria</taxon>
        <taxon>Bacillati</taxon>
        <taxon>Actinomycetota</taxon>
        <taxon>Actinomycetes</taxon>
        <taxon>Pseudonocardiales</taxon>
        <taxon>Pseudonocardiaceae</taxon>
        <taxon>Kibdelosporangium</taxon>
    </lineage>
</organism>
<gene>
    <name evidence="1" type="ORF">SAMN05661093_05176</name>
</gene>
<name>A0A1W2EZ61_KIBAR</name>
<dbReference type="OrthoDB" id="4554920at2"/>
<evidence type="ECO:0000313" key="1">
    <source>
        <dbReference type="EMBL" id="SMD14940.1"/>
    </source>
</evidence>
<keyword evidence="2" id="KW-1185">Reference proteome</keyword>
<reference evidence="1 2" key="1">
    <citation type="submission" date="2017-04" db="EMBL/GenBank/DDBJ databases">
        <authorList>
            <person name="Afonso C.L."/>
            <person name="Miller P.J."/>
            <person name="Scott M.A."/>
            <person name="Spackman E."/>
            <person name="Goraichik I."/>
            <person name="Dimitrov K.M."/>
            <person name="Suarez D.L."/>
            <person name="Swayne D.E."/>
        </authorList>
    </citation>
    <scope>NUCLEOTIDE SEQUENCE [LARGE SCALE GENOMIC DNA]</scope>
    <source>
        <strain evidence="1 2">DSM 43828</strain>
    </source>
</reference>
<proteinExistence type="predicted"/>
<dbReference type="Proteomes" id="UP000192674">
    <property type="component" value="Unassembled WGS sequence"/>
</dbReference>
<sequence length="113" mass="12214">MTRSLNEAERAVLTRILSEQFPELPGQIDRARVTAPWSENALSVDIEVPDQTAIPGGVSGVVPVRAFVNGDNGELVGEVLVWASHGVLAALEYATFTDEPPVSLPSADRIWFE</sequence>
<dbReference type="EMBL" id="FWXV01000004">
    <property type="protein sequence ID" value="SMD14940.1"/>
    <property type="molecule type" value="Genomic_DNA"/>
</dbReference>
<protein>
    <submittedName>
        <fullName evidence="1">Uncharacterized protein</fullName>
    </submittedName>
</protein>
<dbReference type="RefSeq" id="WP_084429582.1">
    <property type="nucleotide sequence ID" value="NZ_FWXV01000004.1"/>
</dbReference>
<evidence type="ECO:0000313" key="2">
    <source>
        <dbReference type="Proteomes" id="UP000192674"/>
    </source>
</evidence>
<accession>A0A1W2EZ61</accession>